<dbReference type="InterPro" id="IPR025259">
    <property type="entry name" value="CCDC34/181"/>
</dbReference>
<feature type="compositionally biased region" description="Basic and acidic residues" evidence="1">
    <location>
        <begin position="81"/>
        <end position="92"/>
    </location>
</feature>
<dbReference type="Proteomes" id="UP001557470">
    <property type="component" value="Unassembled WGS sequence"/>
</dbReference>
<feature type="compositionally biased region" description="Basic and acidic residues" evidence="1">
    <location>
        <begin position="266"/>
        <end position="304"/>
    </location>
</feature>
<dbReference type="PANTHER" id="PTHR23247">
    <property type="entry name" value="NY-REN-41 ANTIGEN L15 -RELATED"/>
    <property type="match status" value="1"/>
</dbReference>
<evidence type="ECO:0000313" key="3">
    <source>
        <dbReference type="EMBL" id="KAL0967988.1"/>
    </source>
</evidence>
<organism evidence="3 4">
    <name type="scientific">Umbra pygmaea</name>
    <name type="common">Eastern mudminnow</name>
    <dbReference type="NCBI Taxonomy" id="75934"/>
    <lineage>
        <taxon>Eukaryota</taxon>
        <taxon>Metazoa</taxon>
        <taxon>Chordata</taxon>
        <taxon>Craniata</taxon>
        <taxon>Vertebrata</taxon>
        <taxon>Euteleostomi</taxon>
        <taxon>Actinopterygii</taxon>
        <taxon>Neopterygii</taxon>
        <taxon>Teleostei</taxon>
        <taxon>Protacanthopterygii</taxon>
        <taxon>Esociformes</taxon>
        <taxon>Umbridae</taxon>
        <taxon>Umbra</taxon>
    </lineage>
</organism>
<feature type="domain" description="Coiled-coil" evidence="2">
    <location>
        <begin position="167"/>
        <end position="340"/>
    </location>
</feature>
<feature type="region of interest" description="Disordered" evidence="1">
    <location>
        <begin position="115"/>
        <end position="161"/>
    </location>
</feature>
<dbReference type="InterPro" id="IPR045323">
    <property type="entry name" value="CCDC34"/>
</dbReference>
<gene>
    <name evidence="3" type="ORF">UPYG_G00260690</name>
</gene>
<sequence>MANLPRSGAPCKISPRGASMMMKKCTQGPPAQESCWTHTVVIIIQLRKQNLGGRSGGEMSSFPASASKSFSSTPLKTYQDSGRELHPSKSVDYDSTGDSTYSLLSPIYHDSYESDEDLPGGHCIHQTDTSATQSEDARPFSPIRVDTPQKPRKRTSVTEENPEASFSAWERWLVCKAKEERLRIEKKAEEERLLCEKKEKQQRDLQKKKTVVEEKIQEWLQMKNEQEKLDKLLKENKELEELQKQQQKQTEIERKAEEKYKEWLRRKNMEKMEREKREKEESARREVQERERRQRAEEKFKEWLRVQNKRQPSPRATDYPQGGYNNITYPSPSFYNPVPWKPIHIPPPEKPPVKKAWRKKQTSQANPHRNPGIPFRLGGTVSSADRLQRR</sequence>
<feature type="region of interest" description="Disordered" evidence="1">
    <location>
        <begin position="341"/>
        <end position="390"/>
    </location>
</feature>
<comment type="caution">
    <text evidence="3">The sequence shown here is derived from an EMBL/GenBank/DDBJ whole genome shotgun (WGS) entry which is preliminary data.</text>
</comment>
<feature type="region of interest" description="Disordered" evidence="1">
    <location>
        <begin position="52"/>
        <end position="97"/>
    </location>
</feature>
<dbReference type="AlphaFoldDB" id="A0ABD0WDL2"/>
<name>A0ABD0WDL2_UMBPY</name>
<protein>
    <recommendedName>
        <fullName evidence="2">Coiled-coil domain-containing protein</fullName>
    </recommendedName>
</protein>
<accession>A0ABD0WDL2</accession>
<evidence type="ECO:0000313" key="4">
    <source>
        <dbReference type="Proteomes" id="UP001557470"/>
    </source>
</evidence>
<feature type="compositionally biased region" description="Polar residues" evidence="1">
    <location>
        <begin position="380"/>
        <end position="390"/>
    </location>
</feature>
<dbReference type="PANTHER" id="PTHR23247:SF2">
    <property type="entry name" value="COILED-COIL DOMAIN-CONTAINING PROTEIN 34"/>
    <property type="match status" value="1"/>
</dbReference>
<evidence type="ECO:0000256" key="1">
    <source>
        <dbReference type="SAM" id="MobiDB-lite"/>
    </source>
</evidence>
<dbReference type="EMBL" id="JAGEUA010000008">
    <property type="protein sequence ID" value="KAL0967988.1"/>
    <property type="molecule type" value="Genomic_DNA"/>
</dbReference>
<feature type="region of interest" description="Disordered" evidence="1">
    <location>
        <begin position="266"/>
        <end position="325"/>
    </location>
</feature>
<dbReference type="Pfam" id="PF13904">
    <property type="entry name" value="CCDC34"/>
    <property type="match status" value="1"/>
</dbReference>
<proteinExistence type="predicted"/>
<keyword evidence="4" id="KW-1185">Reference proteome</keyword>
<evidence type="ECO:0000259" key="2">
    <source>
        <dbReference type="Pfam" id="PF13904"/>
    </source>
</evidence>
<feature type="compositionally biased region" description="Low complexity" evidence="1">
    <location>
        <begin position="60"/>
        <end position="72"/>
    </location>
</feature>
<reference evidence="3 4" key="1">
    <citation type="submission" date="2024-06" db="EMBL/GenBank/DDBJ databases">
        <authorList>
            <person name="Pan Q."/>
            <person name="Wen M."/>
            <person name="Jouanno E."/>
            <person name="Zahm M."/>
            <person name="Klopp C."/>
            <person name="Cabau C."/>
            <person name="Louis A."/>
            <person name="Berthelot C."/>
            <person name="Parey E."/>
            <person name="Roest Crollius H."/>
            <person name="Montfort J."/>
            <person name="Robinson-Rechavi M."/>
            <person name="Bouchez O."/>
            <person name="Lampietro C."/>
            <person name="Lopez Roques C."/>
            <person name="Donnadieu C."/>
            <person name="Postlethwait J."/>
            <person name="Bobe J."/>
            <person name="Verreycken H."/>
            <person name="Guiguen Y."/>
        </authorList>
    </citation>
    <scope>NUCLEOTIDE SEQUENCE [LARGE SCALE GENOMIC DNA]</scope>
    <source>
        <strain evidence="3">Up_M1</strain>
        <tissue evidence="3">Testis</tissue>
    </source>
</reference>